<proteinExistence type="predicted"/>
<dbReference type="OrthoDB" id="1715602at2759"/>
<accession>A0A0D0D228</accession>
<protein>
    <submittedName>
        <fullName evidence="1">Uncharacterized protein</fullName>
    </submittedName>
</protein>
<dbReference type="EMBL" id="KN826905">
    <property type="protein sequence ID" value="KIK77621.1"/>
    <property type="molecule type" value="Genomic_DNA"/>
</dbReference>
<name>A0A0D0D228_9AGAM</name>
<reference evidence="2" key="2">
    <citation type="submission" date="2015-01" db="EMBL/GenBank/DDBJ databases">
        <title>Evolutionary Origins and Diversification of the Mycorrhizal Mutualists.</title>
        <authorList>
            <consortium name="DOE Joint Genome Institute"/>
            <consortium name="Mycorrhizal Genomics Consortium"/>
            <person name="Kohler A."/>
            <person name="Kuo A."/>
            <person name="Nagy L.G."/>
            <person name="Floudas D."/>
            <person name="Copeland A."/>
            <person name="Barry K.W."/>
            <person name="Cichocki N."/>
            <person name="Veneault-Fourrey C."/>
            <person name="LaButti K."/>
            <person name="Lindquist E.A."/>
            <person name="Lipzen A."/>
            <person name="Lundell T."/>
            <person name="Morin E."/>
            <person name="Murat C."/>
            <person name="Riley R."/>
            <person name="Ohm R."/>
            <person name="Sun H."/>
            <person name="Tunlid A."/>
            <person name="Henrissat B."/>
            <person name="Grigoriev I.V."/>
            <person name="Hibbett D.S."/>
            <person name="Martin F."/>
        </authorList>
    </citation>
    <scope>NUCLEOTIDE SEQUENCE [LARGE SCALE GENOMIC DNA]</scope>
    <source>
        <strain evidence="2">Ve08.2h10</strain>
    </source>
</reference>
<reference evidence="1 2" key="1">
    <citation type="submission" date="2014-04" db="EMBL/GenBank/DDBJ databases">
        <authorList>
            <consortium name="DOE Joint Genome Institute"/>
            <person name="Kuo A."/>
            <person name="Kohler A."/>
            <person name="Jargeat P."/>
            <person name="Nagy L.G."/>
            <person name="Floudas D."/>
            <person name="Copeland A."/>
            <person name="Barry K.W."/>
            <person name="Cichocki N."/>
            <person name="Veneault-Fourrey C."/>
            <person name="LaButti K."/>
            <person name="Lindquist E.A."/>
            <person name="Lipzen A."/>
            <person name="Lundell T."/>
            <person name="Morin E."/>
            <person name="Murat C."/>
            <person name="Sun H."/>
            <person name="Tunlid A."/>
            <person name="Henrissat B."/>
            <person name="Grigoriev I.V."/>
            <person name="Hibbett D.S."/>
            <person name="Martin F."/>
            <person name="Nordberg H.P."/>
            <person name="Cantor M.N."/>
            <person name="Hua S.X."/>
        </authorList>
    </citation>
    <scope>NUCLEOTIDE SEQUENCE [LARGE SCALE GENOMIC DNA]</scope>
    <source>
        <strain evidence="1 2">Ve08.2h10</strain>
    </source>
</reference>
<dbReference type="AlphaFoldDB" id="A0A0D0D228"/>
<organism evidence="1 2">
    <name type="scientific">Paxillus rubicundulus Ve08.2h10</name>
    <dbReference type="NCBI Taxonomy" id="930991"/>
    <lineage>
        <taxon>Eukaryota</taxon>
        <taxon>Fungi</taxon>
        <taxon>Dikarya</taxon>
        <taxon>Basidiomycota</taxon>
        <taxon>Agaricomycotina</taxon>
        <taxon>Agaricomycetes</taxon>
        <taxon>Agaricomycetidae</taxon>
        <taxon>Boletales</taxon>
        <taxon>Paxilineae</taxon>
        <taxon>Paxillaceae</taxon>
        <taxon>Paxillus</taxon>
    </lineage>
</organism>
<dbReference type="InParanoid" id="A0A0D0D228"/>
<evidence type="ECO:0000313" key="1">
    <source>
        <dbReference type="EMBL" id="KIK77621.1"/>
    </source>
</evidence>
<keyword evidence="2" id="KW-1185">Reference proteome</keyword>
<dbReference type="Proteomes" id="UP000054538">
    <property type="component" value="Unassembled WGS sequence"/>
</dbReference>
<sequence>MAAPFISSTSTADERVFFQGRHLFRFTRNCLSPSSPRAPHCLGSWLRCDLVLHVT</sequence>
<gene>
    <name evidence="1" type="ORF">PAXRUDRAFT_368999</name>
</gene>
<evidence type="ECO:0000313" key="2">
    <source>
        <dbReference type="Proteomes" id="UP000054538"/>
    </source>
</evidence>
<dbReference type="HOGENOM" id="CLU_009123_11_1_1"/>